<evidence type="ECO:0000313" key="7">
    <source>
        <dbReference type="EMBL" id="KAF4088710.1"/>
    </source>
</evidence>
<dbReference type="InterPro" id="IPR025254">
    <property type="entry name" value="CCDC113/CCDC96_CC"/>
</dbReference>
<proteinExistence type="predicted"/>
<keyword evidence="2 4" id="KW-0175">Coiled coil</keyword>
<evidence type="ECO:0000256" key="5">
    <source>
        <dbReference type="SAM" id="MobiDB-lite"/>
    </source>
</evidence>
<feature type="compositionally biased region" description="Basic and acidic residues" evidence="5">
    <location>
        <begin position="1"/>
        <end position="17"/>
    </location>
</feature>
<dbReference type="PANTHER" id="PTHR15654:SF1">
    <property type="entry name" value="COILED-COIL DOMAIN-CONTAINING PROTEIN 96"/>
    <property type="match status" value="1"/>
</dbReference>
<evidence type="ECO:0000256" key="1">
    <source>
        <dbReference type="ARBA" id="ARBA00004138"/>
    </source>
</evidence>
<name>A0A7J6B123_AMEME</name>
<sequence length="441" mass="51094">MEERSLEETGPDLKSEDPNVEEAADVLDSAEPTKPGDESCAVVGEEVEVEATERTANEEDDGNMQNAPENPDEELEASAIGDLQVSDDFEQGDTADLEIFQNMNEEEEPESQVNEDHRQCTADLQHNPKVDSENEQELLQELQTEHEKLSQLNYQLQKKIAAYFWHKSGGELQSVQEKNFPNQECCQKYTDIMEDIKRQRQDKKQKHPQRQLVDDLLRQNNDKLEEIESEWSMLASAKREVVITELEQARGKIEAQAVAENLMTAAQKCQDVFVSVSHENFKLNLKMPKFHVREDVPDAERNLINYKQLYIENQTYNEKIQECKEDLIKLKKTFPHTGQILMHVKEKLRFVQVENQAKRVCFEELDSMVLHEQEALTQTMQARDRLRCDNQCKRQDCGLLGKSTLLQDLEDTEDEREALERQVEMLKRSRSDADKTTQIHT</sequence>
<gene>
    <name evidence="7" type="ORF">AMELA_G00057860</name>
</gene>
<feature type="region of interest" description="Disordered" evidence="5">
    <location>
        <begin position="1"/>
        <end position="82"/>
    </location>
</feature>
<keyword evidence="8" id="KW-1185">Reference proteome</keyword>
<dbReference type="InterPro" id="IPR051885">
    <property type="entry name" value="CC_CF"/>
</dbReference>
<feature type="coiled-coil region" evidence="4">
    <location>
        <begin position="306"/>
        <end position="333"/>
    </location>
</feature>
<accession>A0A7J6B123</accession>
<dbReference type="GO" id="GO:0060271">
    <property type="term" value="P:cilium assembly"/>
    <property type="evidence" value="ECO:0007669"/>
    <property type="project" value="TreeGrafter"/>
</dbReference>
<dbReference type="OrthoDB" id="10254794at2759"/>
<dbReference type="GO" id="GO:0005930">
    <property type="term" value="C:axoneme"/>
    <property type="evidence" value="ECO:0007669"/>
    <property type="project" value="TreeGrafter"/>
</dbReference>
<protein>
    <recommendedName>
        <fullName evidence="6">CCDC113/CCDC96 coiled-coil domain-containing protein</fullName>
    </recommendedName>
</protein>
<evidence type="ECO:0000256" key="4">
    <source>
        <dbReference type="SAM" id="Coils"/>
    </source>
</evidence>
<dbReference type="AlphaFoldDB" id="A0A7J6B123"/>
<comment type="caution">
    <text evidence="7">The sequence shown here is derived from an EMBL/GenBank/DDBJ whole genome shotgun (WGS) entry which is preliminary data.</text>
</comment>
<dbReference type="Proteomes" id="UP000593565">
    <property type="component" value="Unassembled WGS sequence"/>
</dbReference>
<evidence type="ECO:0000256" key="2">
    <source>
        <dbReference type="ARBA" id="ARBA00023054"/>
    </source>
</evidence>
<dbReference type="Pfam" id="PF13870">
    <property type="entry name" value="CCDC113_CCDC96_CC"/>
    <property type="match status" value="1"/>
</dbReference>
<comment type="subcellular location">
    <subcellularLocation>
        <location evidence="1">Cell projection</location>
        <location evidence="1">Cilium</location>
    </subcellularLocation>
</comment>
<feature type="domain" description="CCDC113/CCDC96 coiled-coil" evidence="6">
    <location>
        <begin position="303"/>
        <end position="435"/>
    </location>
</feature>
<dbReference type="EMBL" id="JAAGNN010000005">
    <property type="protein sequence ID" value="KAF4088710.1"/>
    <property type="molecule type" value="Genomic_DNA"/>
</dbReference>
<reference evidence="7 8" key="1">
    <citation type="submission" date="2020-02" db="EMBL/GenBank/DDBJ databases">
        <title>A chromosome-scale genome assembly of the black bullhead catfish (Ameiurus melas).</title>
        <authorList>
            <person name="Wen M."/>
            <person name="Zham M."/>
            <person name="Cabau C."/>
            <person name="Klopp C."/>
            <person name="Donnadieu C."/>
            <person name="Roques C."/>
            <person name="Bouchez O."/>
            <person name="Lampietro C."/>
            <person name="Jouanno E."/>
            <person name="Herpin A."/>
            <person name="Louis A."/>
            <person name="Berthelot C."/>
            <person name="Parey E."/>
            <person name="Roest-Crollius H."/>
            <person name="Braasch I."/>
            <person name="Postlethwait J."/>
            <person name="Robinson-Rechavi M."/>
            <person name="Echchiki A."/>
            <person name="Begum T."/>
            <person name="Montfort J."/>
            <person name="Schartl M."/>
            <person name="Bobe J."/>
            <person name="Guiguen Y."/>
        </authorList>
    </citation>
    <scope>NUCLEOTIDE SEQUENCE [LARGE SCALE GENOMIC DNA]</scope>
    <source>
        <strain evidence="7">M_S1</strain>
        <tissue evidence="7">Blood</tissue>
    </source>
</reference>
<feature type="coiled-coil region" evidence="4">
    <location>
        <begin position="402"/>
        <end position="436"/>
    </location>
</feature>
<feature type="coiled-coil region" evidence="4">
    <location>
        <begin position="132"/>
        <end position="159"/>
    </location>
</feature>
<evidence type="ECO:0000313" key="8">
    <source>
        <dbReference type="Proteomes" id="UP000593565"/>
    </source>
</evidence>
<organism evidence="7 8">
    <name type="scientific">Ameiurus melas</name>
    <name type="common">Black bullhead</name>
    <name type="synonym">Silurus melas</name>
    <dbReference type="NCBI Taxonomy" id="219545"/>
    <lineage>
        <taxon>Eukaryota</taxon>
        <taxon>Metazoa</taxon>
        <taxon>Chordata</taxon>
        <taxon>Craniata</taxon>
        <taxon>Vertebrata</taxon>
        <taxon>Euteleostomi</taxon>
        <taxon>Actinopterygii</taxon>
        <taxon>Neopterygii</taxon>
        <taxon>Teleostei</taxon>
        <taxon>Ostariophysi</taxon>
        <taxon>Siluriformes</taxon>
        <taxon>Ictaluridae</taxon>
        <taxon>Ameiurus</taxon>
    </lineage>
</organism>
<evidence type="ECO:0000259" key="6">
    <source>
        <dbReference type="Pfam" id="PF13870"/>
    </source>
</evidence>
<dbReference type="GO" id="GO:0036064">
    <property type="term" value="C:ciliary basal body"/>
    <property type="evidence" value="ECO:0007669"/>
    <property type="project" value="TreeGrafter"/>
</dbReference>
<dbReference type="PANTHER" id="PTHR15654">
    <property type="entry name" value="COILED-COIL DOMAIN-CONTAINING PROTEIN 113-RELATED"/>
    <property type="match status" value="1"/>
</dbReference>
<evidence type="ECO:0000256" key="3">
    <source>
        <dbReference type="ARBA" id="ARBA00023273"/>
    </source>
</evidence>
<keyword evidence="3" id="KW-0966">Cell projection</keyword>